<comment type="caution">
    <text evidence="3">The sequence shown here is derived from an EMBL/GenBank/DDBJ whole genome shotgun (WGS) entry which is preliminary data.</text>
</comment>
<keyword evidence="4" id="KW-1185">Reference proteome</keyword>
<dbReference type="PANTHER" id="PTHR31860">
    <property type="entry name" value="HEAT-INDUCIBLE TRANSCRIPTION REPRESSOR (DUF639)-RELATED"/>
    <property type="match status" value="1"/>
</dbReference>
<dbReference type="STRING" id="3476.A0A2P5BXY5"/>
<dbReference type="Pfam" id="PF04842">
    <property type="entry name" value="DUF639"/>
    <property type="match status" value="1"/>
</dbReference>
<proteinExistence type="predicted"/>
<accession>A0A2P5BXY5</accession>
<keyword evidence="1" id="KW-0175">Coiled coil</keyword>
<evidence type="ECO:0000313" key="3">
    <source>
        <dbReference type="EMBL" id="PON53658.1"/>
    </source>
</evidence>
<keyword evidence="2" id="KW-1133">Transmembrane helix</keyword>
<dbReference type="AlphaFoldDB" id="A0A2P5BXY5"/>
<feature type="transmembrane region" description="Helical" evidence="2">
    <location>
        <begin position="523"/>
        <end position="541"/>
    </location>
</feature>
<evidence type="ECO:0000256" key="1">
    <source>
        <dbReference type="SAM" id="Coils"/>
    </source>
</evidence>
<keyword evidence="2" id="KW-0472">Membrane</keyword>
<dbReference type="InterPro" id="IPR006927">
    <property type="entry name" value="DUF639"/>
</dbReference>
<protein>
    <recommendedName>
        <fullName evidence="5">ArgH</fullName>
    </recommendedName>
</protein>
<dbReference type="OrthoDB" id="1903413at2759"/>
<evidence type="ECO:0008006" key="5">
    <source>
        <dbReference type="Google" id="ProtNLM"/>
    </source>
</evidence>
<feature type="transmembrane region" description="Helical" evidence="2">
    <location>
        <begin position="607"/>
        <end position="633"/>
    </location>
</feature>
<evidence type="ECO:0000313" key="4">
    <source>
        <dbReference type="Proteomes" id="UP000237105"/>
    </source>
</evidence>
<reference evidence="4" key="1">
    <citation type="submission" date="2016-06" db="EMBL/GenBank/DDBJ databases">
        <title>Parallel loss of symbiosis genes in relatives of nitrogen-fixing non-legume Parasponia.</title>
        <authorList>
            <person name="Van Velzen R."/>
            <person name="Holmer R."/>
            <person name="Bu F."/>
            <person name="Rutten L."/>
            <person name="Van Zeijl A."/>
            <person name="Liu W."/>
            <person name="Santuari L."/>
            <person name="Cao Q."/>
            <person name="Sharma T."/>
            <person name="Shen D."/>
            <person name="Roswanjaya Y."/>
            <person name="Wardhani T."/>
            <person name="Kalhor M.S."/>
            <person name="Jansen J."/>
            <person name="Van den Hoogen J."/>
            <person name="Gungor B."/>
            <person name="Hartog M."/>
            <person name="Hontelez J."/>
            <person name="Verver J."/>
            <person name="Yang W.-C."/>
            <person name="Schijlen E."/>
            <person name="Repin R."/>
            <person name="Schilthuizen M."/>
            <person name="Schranz E."/>
            <person name="Heidstra R."/>
            <person name="Miyata K."/>
            <person name="Fedorova E."/>
            <person name="Kohlen W."/>
            <person name="Bisseling T."/>
            <person name="Smit S."/>
            <person name="Geurts R."/>
        </authorList>
    </citation>
    <scope>NUCLEOTIDE SEQUENCE [LARGE SCALE GENOMIC DNA]</scope>
    <source>
        <strain evidence="4">cv. WU1-14</strain>
    </source>
</reference>
<sequence>MATRIKHLSSIANDVVQRCAEKVGSSVEELVEEFESVVWNNNGEQQGSYGEGYSRRFVEYCSGKAVKEFCQKVDEKIADGSFTRFTFDVMLAWEMPSSADEEACTENIAKEREDRKIPLKETSGQDEIPLFYSDIMPLLVDNEPSVGEDAFVWFGSLVPLVCDVVNGRFTFETLTVSTMNRLHFPAYDKFFKEIDKSIKHLQKQATPKGVELGDDEFILHVEGTAGSQRVIRHIGGTSWPGRLTLTNYALYFEASGVITYEDALKIDFSKDIEQSVKPAATGPWGAPLFDKAIVYESSELSEGIVLEFPEMTSSTRRDHWLALTKEILLLHKFLSTFNVKCPIHAWGMHARTILSIIRLHAAREMLRISPPDPTKFLIFALFDEIPKGDYILEKLAGSLKTVNPGHSCSASSLLRRMNVREAIISSEVEEVREESLRGPTDDITSLESAINKAREEEKEIAVAKASTEGLKEEGMTDSTVVLIELLKPLKNVLPLFQEILMWERPAITLSVMAAALMIAYREWVGKGIAILLFWVVGEMLWARKNRLNERCDEIVVCKASDKSTRESVVSAQHGLRSVYELVQTANISLLKLQSIFLSKARKHADMVMIALSGLAVILAVIPTKYFIMGIILYCCTMTSKVGQKLGSNQGNRRLKEWWDSIPVIPVRVVDKVPECSTYTT</sequence>
<dbReference type="PANTHER" id="PTHR31860:SF5">
    <property type="entry name" value="ARGH (DUF639)"/>
    <property type="match status" value="1"/>
</dbReference>
<feature type="coiled-coil region" evidence="1">
    <location>
        <begin position="446"/>
        <end position="473"/>
    </location>
</feature>
<keyword evidence="2" id="KW-0812">Transmembrane</keyword>
<dbReference type="Proteomes" id="UP000237105">
    <property type="component" value="Unassembled WGS sequence"/>
</dbReference>
<gene>
    <name evidence="3" type="ORF">PanWU01x14_200960</name>
</gene>
<name>A0A2P5BXY5_PARAD</name>
<evidence type="ECO:0000256" key="2">
    <source>
        <dbReference type="SAM" id="Phobius"/>
    </source>
</evidence>
<organism evidence="3 4">
    <name type="scientific">Parasponia andersonii</name>
    <name type="common">Sponia andersonii</name>
    <dbReference type="NCBI Taxonomy" id="3476"/>
    <lineage>
        <taxon>Eukaryota</taxon>
        <taxon>Viridiplantae</taxon>
        <taxon>Streptophyta</taxon>
        <taxon>Embryophyta</taxon>
        <taxon>Tracheophyta</taxon>
        <taxon>Spermatophyta</taxon>
        <taxon>Magnoliopsida</taxon>
        <taxon>eudicotyledons</taxon>
        <taxon>Gunneridae</taxon>
        <taxon>Pentapetalae</taxon>
        <taxon>rosids</taxon>
        <taxon>fabids</taxon>
        <taxon>Rosales</taxon>
        <taxon>Cannabaceae</taxon>
        <taxon>Parasponia</taxon>
    </lineage>
</organism>
<dbReference type="EMBL" id="JXTB01000204">
    <property type="protein sequence ID" value="PON53658.1"/>
    <property type="molecule type" value="Genomic_DNA"/>
</dbReference>